<accession>A0A0N8HH61</accession>
<organism evidence="1 2">
    <name type="scientific">Pseudoalteromonas lipolytica</name>
    <dbReference type="NCBI Taxonomy" id="570156"/>
    <lineage>
        <taxon>Bacteria</taxon>
        <taxon>Pseudomonadati</taxon>
        <taxon>Pseudomonadota</taxon>
        <taxon>Gammaproteobacteria</taxon>
        <taxon>Alteromonadales</taxon>
        <taxon>Pseudoalteromonadaceae</taxon>
        <taxon>Pseudoalteromonas</taxon>
    </lineage>
</organism>
<name>A0A0N8HH61_9GAMM</name>
<comment type="caution">
    <text evidence="1">The sequence shown here is derived from an EMBL/GenBank/DDBJ whole genome shotgun (WGS) entry which is preliminary data.</text>
</comment>
<dbReference type="PATRIC" id="fig|570156.3.peg.3308"/>
<evidence type="ECO:0000313" key="1">
    <source>
        <dbReference type="EMBL" id="KPM74584.1"/>
    </source>
</evidence>
<sequence length="149" mass="14551">ADAHIGLHIGVGAAQRVVLQGQGRRQVLGGSQVGAIQLDVMIEGLGGQQLDAQLVGEAIAQGKGEGTIVLNVDISSIVEIAVIALGLDLGHADAGKEVAGAVSEGLGAGGDGSGGDARRDQGGEGTLAHGIGSCWLGCGTTPRGKISSV</sequence>
<dbReference type="EMBL" id="LJTC01000053">
    <property type="protein sequence ID" value="KPM74584.1"/>
    <property type="molecule type" value="Genomic_DNA"/>
</dbReference>
<reference evidence="1 2" key="1">
    <citation type="submission" date="2015-09" db="EMBL/GenBank/DDBJ databases">
        <title>Draft Genome Sequence of Pseudoalteromonas lipolytica UCD-48B.</title>
        <authorList>
            <person name="Krusor M."/>
            <person name="Coil D.A."/>
            <person name="Lang J.M."/>
            <person name="Eisen J.A."/>
            <person name="Alexiev A."/>
        </authorList>
    </citation>
    <scope>NUCLEOTIDE SEQUENCE [LARGE SCALE GENOMIC DNA]</scope>
    <source>
        <strain evidence="1 2">UCD-48B</strain>
    </source>
</reference>
<feature type="non-terminal residue" evidence="1">
    <location>
        <position position="1"/>
    </location>
</feature>
<evidence type="ECO:0000313" key="2">
    <source>
        <dbReference type="Proteomes" id="UP000050378"/>
    </source>
</evidence>
<dbReference type="Proteomes" id="UP000050378">
    <property type="component" value="Unassembled WGS sequence"/>
</dbReference>
<gene>
    <name evidence="1" type="ORF">AOG27_21015</name>
</gene>
<dbReference type="AlphaFoldDB" id="A0A0N8HH61"/>
<protein>
    <submittedName>
        <fullName evidence="1">Uncharacterized protein</fullName>
    </submittedName>
</protein>
<proteinExistence type="predicted"/>